<accession>A0ABR9JVR7</accession>
<gene>
    <name evidence="2" type="ORF">H4W34_004499</name>
</gene>
<dbReference type="CDD" id="cd04301">
    <property type="entry name" value="NAT_SF"/>
    <property type="match status" value="1"/>
</dbReference>
<proteinExistence type="predicted"/>
<reference evidence="2 3" key="1">
    <citation type="submission" date="2020-10" db="EMBL/GenBank/DDBJ databases">
        <title>Sequencing the genomes of 1000 actinobacteria strains.</title>
        <authorList>
            <person name="Klenk H.-P."/>
        </authorList>
    </citation>
    <scope>NUCLEOTIDE SEQUENCE [LARGE SCALE GENOMIC DNA]</scope>
    <source>
        <strain evidence="2 3">DSM 46744</strain>
    </source>
</reference>
<dbReference type="PANTHER" id="PTHR31435">
    <property type="entry name" value="PROTEIN NATD1"/>
    <property type="match status" value="1"/>
</dbReference>
<dbReference type="PANTHER" id="PTHR31435:SF10">
    <property type="entry name" value="BSR4717 PROTEIN"/>
    <property type="match status" value="1"/>
</dbReference>
<dbReference type="Pfam" id="PF14542">
    <property type="entry name" value="Acetyltransf_CG"/>
    <property type="match status" value="1"/>
</dbReference>
<dbReference type="EMBL" id="JADBDZ010000001">
    <property type="protein sequence ID" value="MBE1534666.1"/>
    <property type="molecule type" value="Genomic_DNA"/>
</dbReference>
<feature type="domain" description="N-acetyltransferase" evidence="1">
    <location>
        <begin position="6"/>
        <end position="92"/>
    </location>
</feature>
<evidence type="ECO:0000313" key="3">
    <source>
        <dbReference type="Proteomes" id="UP000627838"/>
    </source>
</evidence>
<keyword evidence="3" id="KW-1185">Reference proteome</keyword>
<evidence type="ECO:0000259" key="1">
    <source>
        <dbReference type="PROSITE" id="PS51729"/>
    </source>
</evidence>
<organism evidence="2 3">
    <name type="scientific">Actinomadura algeriensis</name>
    <dbReference type="NCBI Taxonomy" id="1679523"/>
    <lineage>
        <taxon>Bacteria</taxon>
        <taxon>Bacillati</taxon>
        <taxon>Actinomycetota</taxon>
        <taxon>Actinomycetes</taxon>
        <taxon>Streptosporangiales</taxon>
        <taxon>Thermomonosporaceae</taxon>
        <taxon>Actinomadura</taxon>
    </lineage>
</organism>
<comment type="caution">
    <text evidence="2">The sequence shown here is derived from an EMBL/GenBank/DDBJ whole genome shotgun (WGS) entry which is preliminary data.</text>
</comment>
<dbReference type="InterPro" id="IPR045057">
    <property type="entry name" value="Gcn5-rel_NAT"/>
</dbReference>
<name>A0ABR9JVR7_9ACTN</name>
<sequence length="93" mass="10084">MSTEVTDNPPEHRYDITVDGAPAGFTEYDLGEGVVMFMHTEVDPAFKGQGVGGALARGALDDVRAKGLRAVAVCPFIKGWIEKHPDYHDLVAR</sequence>
<dbReference type="SUPFAM" id="SSF55729">
    <property type="entry name" value="Acyl-CoA N-acyltransferases (Nat)"/>
    <property type="match status" value="1"/>
</dbReference>
<protein>
    <submittedName>
        <fullName evidence="2">GNAT family acetyltransferase</fullName>
    </submittedName>
</protein>
<dbReference type="Proteomes" id="UP000627838">
    <property type="component" value="Unassembled WGS sequence"/>
</dbReference>
<evidence type="ECO:0000313" key="2">
    <source>
        <dbReference type="EMBL" id="MBE1534666.1"/>
    </source>
</evidence>
<dbReference type="InterPro" id="IPR031165">
    <property type="entry name" value="GNAT_YJDJ"/>
</dbReference>
<dbReference type="RefSeq" id="WP_192761008.1">
    <property type="nucleotide sequence ID" value="NZ_JADBDZ010000001.1"/>
</dbReference>
<dbReference type="PROSITE" id="PS51729">
    <property type="entry name" value="GNAT_YJDJ"/>
    <property type="match status" value="1"/>
</dbReference>
<dbReference type="InterPro" id="IPR016181">
    <property type="entry name" value="Acyl_CoA_acyltransferase"/>
</dbReference>
<dbReference type="Gene3D" id="3.40.630.30">
    <property type="match status" value="1"/>
</dbReference>